<accession>A0ABW5WFR4</accession>
<name>A0ABW5WFR4_9PSEU</name>
<dbReference type="EMBL" id="JBHUOF010000049">
    <property type="protein sequence ID" value="MFD2802833.1"/>
    <property type="molecule type" value="Genomic_DNA"/>
</dbReference>
<dbReference type="Pfam" id="PF03795">
    <property type="entry name" value="YCII"/>
    <property type="match status" value="1"/>
</dbReference>
<dbReference type="InterPro" id="IPR011008">
    <property type="entry name" value="Dimeric_a/b-barrel"/>
</dbReference>
<keyword evidence="4" id="KW-1185">Reference proteome</keyword>
<gene>
    <name evidence="3" type="ORF">ACFS2C_25910</name>
</gene>
<evidence type="ECO:0000259" key="2">
    <source>
        <dbReference type="Pfam" id="PF03795"/>
    </source>
</evidence>
<evidence type="ECO:0000256" key="1">
    <source>
        <dbReference type="ARBA" id="ARBA00007689"/>
    </source>
</evidence>
<sequence>MPRYAGFLRVTQDAYAGVSPDEAQRTLEAYFRWSEDLEKEGRLVISEGLSATKGRVVRSSGGELTSTDGPHTEATEIVGGFIVIEADDLDQAEKVFGTHPHLRFGPIEVRKVGDNGCED</sequence>
<reference evidence="4" key="1">
    <citation type="journal article" date="2019" name="Int. J. Syst. Evol. Microbiol.">
        <title>The Global Catalogue of Microorganisms (GCM) 10K type strain sequencing project: providing services to taxonomists for standard genome sequencing and annotation.</title>
        <authorList>
            <consortium name="The Broad Institute Genomics Platform"/>
            <consortium name="The Broad Institute Genome Sequencing Center for Infectious Disease"/>
            <person name="Wu L."/>
            <person name="Ma J."/>
        </authorList>
    </citation>
    <scope>NUCLEOTIDE SEQUENCE [LARGE SCALE GENOMIC DNA]</scope>
    <source>
        <strain evidence="4">IBRC-M 10906</strain>
    </source>
</reference>
<protein>
    <submittedName>
        <fullName evidence="3">YciI family protein</fullName>
    </submittedName>
</protein>
<comment type="caution">
    <text evidence="3">The sequence shown here is derived from an EMBL/GenBank/DDBJ whole genome shotgun (WGS) entry which is preliminary data.</text>
</comment>
<proteinExistence type="inferred from homology"/>
<dbReference type="InterPro" id="IPR005545">
    <property type="entry name" value="YCII"/>
</dbReference>
<dbReference type="SUPFAM" id="SSF54909">
    <property type="entry name" value="Dimeric alpha+beta barrel"/>
    <property type="match status" value="1"/>
</dbReference>
<evidence type="ECO:0000313" key="3">
    <source>
        <dbReference type="EMBL" id="MFD2802833.1"/>
    </source>
</evidence>
<dbReference type="Proteomes" id="UP001597478">
    <property type="component" value="Unassembled WGS sequence"/>
</dbReference>
<dbReference type="PANTHER" id="PTHR35174">
    <property type="entry name" value="BLL7171 PROTEIN-RELATED"/>
    <property type="match status" value="1"/>
</dbReference>
<dbReference type="Gene3D" id="3.30.70.1060">
    <property type="entry name" value="Dimeric alpha+beta barrel"/>
    <property type="match status" value="1"/>
</dbReference>
<feature type="domain" description="YCII-related" evidence="2">
    <location>
        <begin position="12"/>
        <end position="112"/>
    </location>
</feature>
<comment type="similarity">
    <text evidence="1">Belongs to the YciI family.</text>
</comment>
<organism evidence="3 4">
    <name type="scientific">Prauserella oleivorans</name>
    <dbReference type="NCBI Taxonomy" id="1478153"/>
    <lineage>
        <taxon>Bacteria</taxon>
        <taxon>Bacillati</taxon>
        <taxon>Actinomycetota</taxon>
        <taxon>Actinomycetes</taxon>
        <taxon>Pseudonocardiales</taxon>
        <taxon>Pseudonocardiaceae</taxon>
        <taxon>Prauserella</taxon>
    </lineage>
</organism>
<evidence type="ECO:0000313" key="4">
    <source>
        <dbReference type="Proteomes" id="UP001597478"/>
    </source>
</evidence>
<dbReference type="RefSeq" id="WP_377395735.1">
    <property type="nucleotide sequence ID" value="NZ_JBHSAN010000054.1"/>
</dbReference>